<evidence type="ECO:0000313" key="2">
    <source>
        <dbReference type="Proteomes" id="UP000051048"/>
    </source>
</evidence>
<name>A0A0R1T5F6_9LACO</name>
<dbReference type="Proteomes" id="UP000051048">
    <property type="component" value="Unassembled WGS sequence"/>
</dbReference>
<dbReference type="PATRIC" id="fig|1423740.3.peg.2049"/>
<dbReference type="AlphaFoldDB" id="A0A0R1T5F6"/>
<proteinExistence type="predicted"/>
<evidence type="ECO:0000313" key="1">
    <source>
        <dbReference type="EMBL" id="KRL76647.1"/>
    </source>
</evidence>
<dbReference type="EMBL" id="AZFH01000198">
    <property type="protein sequence ID" value="KRL76647.1"/>
    <property type="molecule type" value="Genomic_DNA"/>
</dbReference>
<reference evidence="1 2" key="1">
    <citation type="journal article" date="2015" name="Genome Announc.">
        <title>Expanding the biotechnology potential of lactobacilli through comparative genomics of 213 strains and associated genera.</title>
        <authorList>
            <person name="Sun Z."/>
            <person name="Harris H.M."/>
            <person name="McCann A."/>
            <person name="Guo C."/>
            <person name="Argimon S."/>
            <person name="Zhang W."/>
            <person name="Yang X."/>
            <person name="Jeffery I.B."/>
            <person name="Cooney J.C."/>
            <person name="Kagawa T.F."/>
            <person name="Liu W."/>
            <person name="Song Y."/>
            <person name="Salvetti E."/>
            <person name="Wrobel A."/>
            <person name="Rasinkangas P."/>
            <person name="Parkhill J."/>
            <person name="Rea M.C."/>
            <person name="O'Sullivan O."/>
            <person name="Ritari J."/>
            <person name="Douillard F.P."/>
            <person name="Paul Ross R."/>
            <person name="Yang R."/>
            <person name="Briner A.E."/>
            <person name="Felis G.E."/>
            <person name="de Vos W.M."/>
            <person name="Barrangou R."/>
            <person name="Klaenhammer T.R."/>
            <person name="Caufield P.W."/>
            <person name="Cui Y."/>
            <person name="Zhang H."/>
            <person name="O'Toole P.W."/>
        </authorList>
    </citation>
    <scope>NUCLEOTIDE SEQUENCE [LARGE SCALE GENOMIC DNA]</scope>
    <source>
        <strain evidence="1 2">DSM 15833</strain>
    </source>
</reference>
<gene>
    <name evidence="1" type="ORF">FC36_GL001890</name>
</gene>
<comment type="caution">
    <text evidence="1">The sequence shown here is derived from an EMBL/GenBank/DDBJ whole genome shotgun (WGS) entry which is preliminary data.</text>
</comment>
<accession>A0A0R1T5F6</accession>
<protein>
    <submittedName>
        <fullName evidence="1">Uncharacterized protein</fullName>
    </submittedName>
</protein>
<organism evidence="1 2">
    <name type="scientific">Ligilactobacillus equi DSM 15833 = JCM 10991</name>
    <dbReference type="NCBI Taxonomy" id="1423740"/>
    <lineage>
        <taxon>Bacteria</taxon>
        <taxon>Bacillati</taxon>
        <taxon>Bacillota</taxon>
        <taxon>Bacilli</taxon>
        <taxon>Lactobacillales</taxon>
        <taxon>Lactobacillaceae</taxon>
        <taxon>Ligilactobacillus</taxon>
    </lineage>
</organism>
<sequence>MIPDTMGDVAVKLAWLHANGFENETEDSVILQGIVDAANNMFEEALGDPYWTVLWDQENFKLKVRDAMGEIIGYLTPREEAGNYLDDFKQNSILTWRHMSAQSNEILKNN</sequence>